<evidence type="ECO:0000256" key="3">
    <source>
        <dbReference type="ARBA" id="ARBA00022679"/>
    </source>
</evidence>
<dbReference type="AlphaFoldDB" id="A0A2S9YGD1"/>
<evidence type="ECO:0000256" key="2">
    <source>
        <dbReference type="ARBA" id="ARBA00022553"/>
    </source>
</evidence>
<dbReference type="Pfam" id="PF00109">
    <property type="entry name" value="ketoacyl-synt"/>
    <property type="match status" value="1"/>
</dbReference>
<dbReference type="InterPro" id="IPR014031">
    <property type="entry name" value="Ketoacyl_synth_C"/>
</dbReference>
<gene>
    <name evidence="9" type="ORF">ENSA5_10320</name>
</gene>
<dbReference type="PROSITE" id="PS50075">
    <property type="entry name" value="CARRIER"/>
    <property type="match status" value="1"/>
</dbReference>
<dbReference type="InterPro" id="IPR049900">
    <property type="entry name" value="PKS_mFAS_DH"/>
</dbReference>
<dbReference type="SMART" id="SM00823">
    <property type="entry name" value="PKS_PP"/>
    <property type="match status" value="1"/>
</dbReference>
<keyword evidence="1" id="KW-0596">Phosphopantetheine</keyword>
<dbReference type="Gene3D" id="3.10.129.110">
    <property type="entry name" value="Polyketide synthase dehydratase"/>
    <property type="match status" value="1"/>
</dbReference>
<dbReference type="Pfam" id="PF02801">
    <property type="entry name" value="Ketoacyl-synt_C"/>
    <property type="match status" value="1"/>
</dbReference>
<dbReference type="GO" id="GO:0004315">
    <property type="term" value="F:3-oxoacyl-[acyl-carrier-protein] synthase activity"/>
    <property type="evidence" value="ECO:0007669"/>
    <property type="project" value="UniProtKB-EC"/>
</dbReference>
<dbReference type="InterPro" id="IPR049552">
    <property type="entry name" value="PKS_DH_N"/>
</dbReference>
<keyword evidence="10" id="KW-1185">Reference proteome</keyword>
<dbReference type="SUPFAM" id="SSF47336">
    <property type="entry name" value="ACP-like"/>
    <property type="match status" value="1"/>
</dbReference>
<dbReference type="SMART" id="SM00826">
    <property type="entry name" value="PKS_DH"/>
    <property type="match status" value="1"/>
</dbReference>
<dbReference type="InterPro" id="IPR020806">
    <property type="entry name" value="PKS_PP-bd"/>
</dbReference>
<dbReference type="PANTHER" id="PTHR43775:SF51">
    <property type="entry name" value="INACTIVE PHENOLPHTHIOCEROL SYNTHESIS POLYKETIDE SYNTHASE TYPE I PKS1-RELATED"/>
    <property type="match status" value="1"/>
</dbReference>
<dbReference type="PROSITE" id="PS52004">
    <property type="entry name" value="KS3_2"/>
    <property type="match status" value="1"/>
</dbReference>
<dbReference type="CDD" id="cd00833">
    <property type="entry name" value="PKS"/>
    <property type="match status" value="1"/>
</dbReference>
<dbReference type="PROSITE" id="PS52019">
    <property type="entry name" value="PKS_MFAS_DH"/>
    <property type="match status" value="1"/>
</dbReference>
<dbReference type="InterPro" id="IPR020807">
    <property type="entry name" value="PKS_DH"/>
</dbReference>
<dbReference type="FunFam" id="3.40.47.10:FF:000019">
    <property type="entry name" value="Polyketide synthase type I"/>
    <property type="match status" value="1"/>
</dbReference>
<feature type="region of interest" description="C-terminal hotdog fold" evidence="5">
    <location>
        <begin position="829"/>
        <end position="964"/>
    </location>
</feature>
<keyword evidence="9" id="KW-0012">Acyltransferase</keyword>
<evidence type="ECO:0000256" key="1">
    <source>
        <dbReference type="ARBA" id="ARBA00022450"/>
    </source>
</evidence>
<dbReference type="InterPro" id="IPR018201">
    <property type="entry name" value="Ketoacyl_synth_AS"/>
</dbReference>
<accession>A0A2S9YGD1</accession>
<dbReference type="InterPro" id="IPR009081">
    <property type="entry name" value="PP-bd_ACP"/>
</dbReference>
<evidence type="ECO:0000256" key="4">
    <source>
        <dbReference type="ARBA" id="ARBA00054155"/>
    </source>
</evidence>
<dbReference type="InterPro" id="IPR032821">
    <property type="entry name" value="PKS_assoc"/>
</dbReference>
<dbReference type="PROSITE" id="PS00606">
    <property type="entry name" value="KS3_1"/>
    <property type="match status" value="1"/>
</dbReference>
<sequence>MNQTIDTLAKLAADLSDRERALLLDALGVGAPASPEDSLALVGIGCRLPGGADDPEALWALLEAGRDAVDRIPDQRWDADALFSPNPEARGRSVTRYGAFLSDIEGFDPRPFDLTEVEAGRMDPQQRLLLEVAHEALEDAGLAPDRLRGQPVGVFVGSCGHDFEVQRSGPADVHTLTGVLSSVLAGRISHAFGFEGPSLTVDTACSSSLVALHLARASLLRGECSLALVAGVNLMLSPTGYDRLSRARALSPDGRCRTFDAQAKGYARGEGVGVVVLTRLADARRRADRIWAVVAGSAVNHDGRSASLTAPSGARQRAVIEAALASARPTAIRAAELDYVEAHGTGTPLGDPIEVEALREVLGPRDQPCVIGSIKTNLGHLEGAAGVVGLIKVALSLTHEQIPRHLHFEQLNPRIDLGGAVEIAAAARPWPRGPRRRIAGVSGFGISGTNAHVILCEAPEAAAEAEASGPRGSAAARAPVVLPLAGHDREALGELARRYAACLAELDAAALPGFAAAAATRRGQSGLRVAVSGRDPRALAQALLDAALPEPGRAPPRLVVLRDPSFDAALCQRWASWAIPCEAELALGDRGGVEAALAELGAGPLILVIGGQAPEWLGERDQLRACPDLDALFELLAELHGRGVEIDWSAVYPGPVAHVSLPPYPWQRRRFALDAPAPVERVDRDPRVDELPRRGHPRFGEARRVATAPGLRVWQAELDLARDASLGALRVAGVPVVSAALTIEAALAAALALGRAPALSELQFEAELELDRPRELQLIVDLEVDSFELFAREGEGEGAWRRHASGRLAEREAERAAELSVAELEQLRARASVHAGSELYERRAAVEHGPELEAIAALWIDGDQRLAELERRASASEIAALDAALQVLSTRVGGGGRGRVVAIEHVEVDLPLRSPSSIWARAETRADELEPRVRGELRILDAEGRVLGSLRGCVAAPPADSGPVAPTIPAEPARLRELVLAATREILGLDPKLVISPEQDLRELGMDSLLSFELADRLSDLIGVRLDDGFSADYPSVAAMVEALVELARGDGR</sequence>
<reference evidence="9 10" key="1">
    <citation type="submission" date="2018-03" db="EMBL/GenBank/DDBJ databases">
        <title>Draft Genome Sequences of the Obligatory Marine Myxobacteria Enhygromyxa salina SWB005.</title>
        <authorList>
            <person name="Poehlein A."/>
            <person name="Moghaddam J.A."/>
            <person name="Harms H."/>
            <person name="Alanjari M."/>
            <person name="Koenig G.M."/>
            <person name="Daniel R."/>
            <person name="Schaeberle T.F."/>
        </authorList>
    </citation>
    <scope>NUCLEOTIDE SEQUENCE [LARGE SCALE GENOMIC DNA]</scope>
    <source>
        <strain evidence="9 10">SWB005</strain>
    </source>
</reference>
<proteinExistence type="predicted"/>
<dbReference type="EC" id="2.3.1.41" evidence="9"/>
<dbReference type="RefSeq" id="WP_181197393.1">
    <property type="nucleotide sequence ID" value="NZ_PVNK01000057.1"/>
</dbReference>
<evidence type="ECO:0000256" key="5">
    <source>
        <dbReference type="PROSITE-ProRule" id="PRU01363"/>
    </source>
</evidence>
<evidence type="ECO:0000259" key="8">
    <source>
        <dbReference type="PROSITE" id="PS52019"/>
    </source>
</evidence>
<feature type="domain" description="PKS/mFAS DH" evidence="8">
    <location>
        <begin position="696"/>
        <end position="964"/>
    </location>
</feature>
<dbReference type="GO" id="GO:0006633">
    <property type="term" value="P:fatty acid biosynthetic process"/>
    <property type="evidence" value="ECO:0007669"/>
    <property type="project" value="InterPro"/>
</dbReference>
<dbReference type="InterPro" id="IPR042104">
    <property type="entry name" value="PKS_dehydratase_sf"/>
</dbReference>
<evidence type="ECO:0000259" key="7">
    <source>
        <dbReference type="PROSITE" id="PS52004"/>
    </source>
</evidence>
<evidence type="ECO:0000313" key="10">
    <source>
        <dbReference type="Proteomes" id="UP000237968"/>
    </source>
</evidence>
<keyword evidence="3 9" id="KW-0808">Transferase</keyword>
<dbReference type="InterPro" id="IPR020841">
    <property type="entry name" value="PKS_Beta-ketoAc_synthase_dom"/>
</dbReference>
<dbReference type="Pfam" id="PF21089">
    <property type="entry name" value="PKS_DH_N"/>
    <property type="match status" value="1"/>
</dbReference>
<dbReference type="Gene3D" id="3.30.70.3290">
    <property type="match status" value="1"/>
</dbReference>
<organism evidence="9 10">
    <name type="scientific">Enhygromyxa salina</name>
    <dbReference type="NCBI Taxonomy" id="215803"/>
    <lineage>
        <taxon>Bacteria</taxon>
        <taxon>Pseudomonadati</taxon>
        <taxon>Myxococcota</taxon>
        <taxon>Polyangia</taxon>
        <taxon>Nannocystales</taxon>
        <taxon>Nannocystaceae</taxon>
        <taxon>Enhygromyxa</taxon>
    </lineage>
</organism>
<dbReference type="SUPFAM" id="SSF53901">
    <property type="entry name" value="Thiolase-like"/>
    <property type="match status" value="1"/>
</dbReference>
<dbReference type="Pfam" id="PF16197">
    <property type="entry name" value="KAsynt_C_assoc"/>
    <property type="match status" value="1"/>
</dbReference>
<feature type="domain" description="Carrier" evidence="6">
    <location>
        <begin position="973"/>
        <end position="1048"/>
    </location>
</feature>
<dbReference type="Gene3D" id="3.40.47.10">
    <property type="match status" value="1"/>
</dbReference>
<dbReference type="SMART" id="SM00825">
    <property type="entry name" value="PKS_KS"/>
    <property type="match status" value="1"/>
</dbReference>
<dbReference type="Gene3D" id="1.10.1200.10">
    <property type="entry name" value="ACP-like"/>
    <property type="match status" value="1"/>
</dbReference>
<dbReference type="Pfam" id="PF14765">
    <property type="entry name" value="PS-DH"/>
    <property type="match status" value="1"/>
</dbReference>
<dbReference type="GO" id="GO:0004312">
    <property type="term" value="F:fatty acid synthase activity"/>
    <property type="evidence" value="ECO:0007669"/>
    <property type="project" value="TreeGrafter"/>
</dbReference>
<dbReference type="InterPro" id="IPR016039">
    <property type="entry name" value="Thiolase-like"/>
</dbReference>
<comment type="caution">
    <text evidence="9">The sequence shown here is derived from an EMBL/GenBank/DDBJ whole genome shotgun (WGS) entry which is preliminary data.</text>
</comment>
<dbReference type="EMBL" id="PVNK01000057">
    <property type="protein sequence ID" value="PRQ04167.1"/>
    <property type="molecule type" value="Genomic_DNA"/>
</dbReference>
<dbReference type="PANTHER" id="PTHR43775">
    <property type="entry name" value="FATTY ACID SYNTHASE"/>
    <property type="match status" value="1"/>
</dbReference>
<evidence type="ECO:0000259" key="6">
    <source>
        <dbReference type="PROSITE" id="PS50075"/>
    </source>
</evidence>
<dbReference type="Proteomes" id="UP000237968">
    <property type="component" value="Unassembled WGS sequence"/>
</dbReference>
<feature type="region of interest" description="N-terminal hotdog fold" evidence="5">
    <location>
        <begin position="696"/>
        <end position="815"/>
    </location>
</feature>
<keyword evidence="2" id="KW-0597">Phosphoprotein</keyword>
<dbReference type="InterPro" id="IPR049551">
    <property type="entry name" value="PKS_DH_C"/>
</dbReference>
<dbReference type="GO" id="GO:0031177">
    <property type="term" value="F:phosphopantetheine binding"/>
    <property type="evidence" value="ECO:0007669"/>
    <property type="project" value="InterPro"/>
</dbReference>
<feature type="domain" description="Ketosynthase family 3 (KS3)" evidence="7">
    <location>
        <begin position="36"/>
        <end position="457"/>
    </location>
</feature>
<dbReference type="InterPro" id="IPR036736">
    <property type="entry name" value="ACP-like_sf"/>
</dbReference>
<evidence type="ECO:0000313" key="9">
    <source>
        <dbReference type="EMBL" id="PRQ04167.1"/>
    </source>
</evidence>
<name>A0A2S9YGD1_9BACT</name>
<dbReference type="Pfam" id="PF00550">
    <property type="entry name" value="PP-binding"/>
    <property type="match status" value="1"/>
</dbReference>
<protein>
    <submittedName>
        <fullName evidence="9">Phenolphthiocerol synthesis polyketide synthase type I Pks15/1</fullName>
        <ecNumber evidence="9">2.3.1.41</ecNumber>
    </submittedName>
</protein>
<comment type="caution">
    <text evidence="5">Lacks conserved residue(s) required for the propagation of feature annotation.</text>
</comment>
<dbReference type="InterPro" id="IPR050091">
    <property type="entry name" value="PKS_NRPS_Biosynth_Enz"/>
</dbReference>
<dbReference type="InterPro" id="IPR014030">
    <property type="entry name" value="Ketoacyl_synth_N"/>
</dbReference>
<comment type="function">
    <text evidence="4">Involved in production of the polyketide antibiotic thailandamide.</text>
</comment>